<reference evidence="1 2" key="1">
    <citation type="submission" date="2022-04" db="EMBL/GenBank/DDBJ databases">
        <title>Genome sequence of soybean root-associated Caulobacter segnis RL271.</title>
        <authorList>
            <person name="Longley R."/>
            <person name="Bonito G."/>
            <person name="Trigodet F."/>
            <person name="Crosson S."/>
            <person name="Fiebig A."/>
        </authorList>
    </citation>
    <scope>NUCLEOTIDE SEQUENCE [LARGE SCALE GENOMIC DNA]</scope>
    <source>
        <strain evidence="1 2">RL271</strain>
    </source>
</reference>
<sequence length="172" mass="18682">MSPFDISVQEAQSFEGGFFRFTTIGGPIRLVRFSDSSRGANGRLGRFWLYGSEVAEILSAGPSGKHLVKEVSQRWAVCDDWGDKGLVWFMDVPRGQAIPACWGATKFQPKVSAAEQDRGGRVTRRSYAGGSIQLIIPVSDTGRNPDPWLTSLISGPVASDKLVTSADRYLAA</sequence>
<evidence type="ECO:0000313" key="1">
    <source>
        <dbReference type="EMBL" id="USQ93970.1"/>
    </source>
</evidence>
<dbReference type="Proteomes" id="UP001057520">
    <property type="component" value="Chromosome"/>
</dbReference>
<organism evidence="1 2">
    <name type="scientific">Caulobacter segnis</name>
    <dbReference type="NCBI Taxonomy" id="88688"/>
    <lineage>
        <taxon>Bacteria</taxon>
        <taxon>Pseudomonadati</taxon>
        <taxon>Pseudomonadota</taxon>
        <taxon>Alphaproteobacteria</taxon>
        <taxon>Caulobacterales</taxon>
        <taxon>Caulobacteraceae</taxon>
        <taxon>Caulobacter</taxon>
    </lineage>
</organism>
<proteinExistence type="predicted"/>
<accession>A0ABY4ZN35</accession>
<gene>
    <name evidence="1" type="ORF">MZV50_15240</name>
</gene>
<dbReference type="EMBL" id="CP096040">
    <property type="protein sequence ID" value="USQ93970.1"/>
    <property type="molecule type" value="Genomic_DNA"/>
</dbReference>
<evidence type="ECO:0000313" key="2">
    <source>
        <dbReference type="Proteomes" id="UP001057520"/>
    </source>
</evidence>
<name>A0ABY4ZN35_9CAUL</name>
<protein>
    <submittedName>
        <fullName evidence="1">Uncharacterized protein</fullName>
    </submittedName>
</protein>
<keyword evidence="2" id="KW-1185">Reference proteome</keyword>